<protein>
    <submittedName>
        <fullName evidence="4">Uncharacterized protein</fullName>
    </submittedName>
</protein>
<evidence type="ECO:0000256" key="3">
    <source>
        <dbReference type="SAM" id="Phobius"/>
    </source>
</evidence>
<feature type="transmembrane region" description="Helical" evidence="3">
    <location>
        <begin position="52"/>
        <end position="74"/>
    </location>
</feature>
<comment type="caution">
    <text evidence="4">The sequence shown here is derived from an EMBL/GenBank/DDBJ whole genome shotgun (WGS) entry which is preliminary data.</text>
</comment>
<dbReference type="SUPFAM" id="SSF69318">
    <property type="entry name" value="Integrin alpha N-terminal domain"/>
    <property type="match status" value="2"/>
</dbReference>
<name>A0A815SL89_ADIRI</name>
<dbReference type="Pfam" id="PF13517">
    <property type="entry name" value="FG-GAP_3"/>
    <property type="match status" value="2"/>
</dbReference>
<feature type="region of interest" description="Disordered" evidence="2">
    <location>
        <begin position="96"/>
        <end position="118"/>
    </location>
</feature>
<dbReference type="Gene3D" id="2.130.10.130">
    <property type="entry name" value="Integrin alpha, N-terminal"/>
    <property type="match status" value="2"/>
</dbReference>
<sequence length="573" mass="64386">MSNSSFSQNTTIDELKRNLFIENWSTDVNYSSYYEQCSPSICFYISVQRFNIFSIIAAVLGLQGGLSIVLKWICPKLIRIGFWIYNKRKNPANSIGATDSVPDSSHVNSNSDENKTTPTNSICHRSLIKVTFTIILLLYISGGFLLFSVQYIRQDSLPTASIDNRSNSTIMPMSSTTSEPICLPKFNRLSMNVLCLGPLRDLATVVDVNNDRRVDLILVCIENDTINVLLSNGDGTFQTPIVSLFEVLGAVDIHVGDINNDTRLDLVLVYNTYALSIISIFGNGNGTSQTQHRQSISTNHYISHSILADLNQDNQLDIILAGGEYIYIYFGDGTGNFSLQSKLFAGRRSSAGKIFLANFNGDNHLDIAVMDHYSAFMHVFFGSNHGSFHLHQWFFTSMNFQHSNIVHGNFLGGNQSDIVFLRSWTNTIFMSYRYSNGSFHVREQIVLESMLRSESAVVSDLNGDNYPDIIVTSRFPYMIYGFLGDENGNFRAHIIYLNEIDSVGVWTDVNDFNNDNCQDIIITDDSYGESHDYVDYPMAELAGGSEYDAMLNSRREASTMMDIRNTKPYGKMQ</sequence>
<evidence type="ECO:0000256" key="2">
    <source>
        <dbReference type="SAM" id="MobiDB-lite"/>
    </source>
</evidence>
<dbReference type="Proteomes" id="UP000663852">
    <property type="component" value="Unassembled WGS sequence"/>
</dbReference>
<dbReference type="PANTHER" id="PTHR44103:SF1">
    <property type="entry name" value="PROPROTEIN CONVERTASE P"/>
    <property type="match status" value="1"/>
</dbReference>
<dbReference type="PANTHER" id="PTHR44103">
    <property type="entry name" value="PROPROTEIN CONVERTASE P"/>
    <property type="match status" value="1"/>
</dbReference>
<evidence type="ECO:0000313" key="5">
    <source>
        <dbReference type="Proteomes" id="UP000663852"/>
    </source>
</evidence>
<dbReference type="InterPro" id="IPR028994">
    <property type="entry name" value="Integrin_alpha_N"/>
</dbReference>
<proteinExistence type="predicted"/>
<accession>A0A815SL89</accession>
<dbReference type="OrthoDB" id="3153136at2759"/>
<dbReference type="AlphaFoldDB" id="A0A815SL89"/>
<reference evidence="4" key="1">
    <citation type="submission" date="2021-02" db="EMBL/GenBank/DDBJ databases">
        <authorList>
            <person name="Nowell W R."/>
        </authorList>
    </citation>
    <scope>NUCLEOTIDE SEQUENCE</scope>
</reference>
<dbReference type="EMBL" id="CAJNOJ010000589">
    <property type="protein sequence ID" value="CAF1491273.1"/>
    <property type="molecule type" value="Genomic_DNA"/>
</dbReference>
<keyword evidence="3" id="KW-0812">Transmembrane</keyword>
<keyword evidence="3" id="KW-1133">Transmembrane helix</keyword>
<dbReference type="InterPro" id="IPR013517">
    <property type="entry name" value="FG-GAP"/>
</dbReference>
<evidence type="ECO:0000313" key="4">
    <source>
        <dbReference type="EMBL" id="CAF1491273.1"/>
    </source>
</evidence>
<keyword evidence="3" id="KW-0472">Membrane</keyword>
<feature type="transmembrane region" description="Helical" evidence="3">
    <location>
        <begin position="130"/>
        <end position="152"/>
    </location>
</feature>
<keyword evidence="1" id="KW-0732">Signal</keyword>
<gene>
    <name evidence="4" type="ORF">EDS130_LOCUS42040</name>
</gene>
<organism evidence="4 5">
    <name type="scientific">Adineta ricciae</name>
    <name type="common">Rotifer</name>
    <dbReference type="NCBI Taxonomy" id="249248"/>
    <lineage>
        <taxon>Eukaryota</taxon>
        <taxon>Metazoa</taxon>
        <taxon>Spiralia</taxon>
        <taxon>Gnathifera</taxon>
        <taxon>Rotifera</taxon>
        <taxon>Eurotatoria</taxon>
        <taxon>Bdelloidea</taxon>
        <taxon>Adinetida</taxon>
        <taxon>Adinetidae</taxon>
        <taxon>Adineta</taxon>
    </lineage>
</organism>
<evidence type="ECO:0000256" key="1">
    <source>
        <dbReference type="ARBA" id="ARBA00022729"/>
    </source>
</evidence>